<evidence type="ECO:0000256" key="1">
    <source>
        <dbReference type="SAM" id="MobiDB-lite"/>
    </source>
</evidence>
<evidence type="ECO:0000313" key="2">
    <source>
        <dbReference type="EMBL" id="KAJ7091913.1"/>
    </source>
</evidence>
<dbReference type="EMBL" id="JARJCN010000019">
    <property type="protein sequence ID" value="KAJ7091913.1"/>
    <property type="molecule type" value="Genomic_DNA"/>
</dbReference>
<dbReference type="Proteomes" id="UP001222325">
    <property type="component" value="Unassembled WGS sequence"/>
</dbReference>
<protein>
    <submittedName>
        <fullName evidence="2">Uncharacterized protein</fullName>
    </submittedName>
</protein>
<gene>
    <name evidence="2" type="ORF">B0H15DRAFT_948109</name>
</gene>
<reference evidence="2" key="1">
    <citation type="submission" date="2023-03" db="EMBL/GenBank/DDBJ databases">
        <title>Massive genome expansion in bonnet fungi (Mycena s.s.) driven by repeated elements and novel gene families across ecological guilds.</title>
        <authorList>
            <consortium name="Lawrence Berkeley National Laboratory"/>
            <person name="Harder C.B."/>
            <person name="Miyauchi S."/>
            <person name="Viragh M."/>
            <person name="Kuo A."/>
            <person name="Thoen E."/>
            <person name="Andreopoulos B."/>
            <person name="Lu D."/>
            <person name="Skrede I."/>
            <person name="Drula E."/>
            <person name="Henrissat B."/>
            <person name="Morin E."/>
            <person name="Kohler A."/>
            <person name="Barry K."/>
            <person name="LaButti K."/>
            <person name="Morin E."/>
            <person name="Salamov A."/>
            <person name="Lipzen A."/>
            <person name="Mereny Z."/>
            <person name="Hegedus B."/>
            <person name="Baldrian P."/>
            <person name="Stursova M."/>
            <person name="Weitz H."/>
            <person name="Taylor A."/>
            <person name="Grigoriev I.V."/>
            <person name="Nagy L.G."/>
            <person name="Martin F."/>
            <person name="Kauserud H."/>
        </authorList>
    </citation>
    <scope>NUCLEOTIDE SEQUENCE</scope>
    <source>
        <strain evidence="2">CBHHK173m</strain>
    </source>
</reference>
<accession>A0AAD6U8Y1</accession>
<evidence type="ECO:0000313" key="3">
    <source>
        <dbReference type="Proteomes" id="UP001222325"/>
    </source>
</evidence>
<proteinExistence type="predicted"/>
<organism evidence="2 3">
    <name type="scientific">Mycena belliarum</name>
    <dbReference type="NCBI Taxonomy" id="1033014"/>
    <lineage>
        <taxon>Eukaryota</taxon>
        <taxon>Fungi</taxon>
        <taxon>Dikarya</taxon>
        <taxon>Basidiomycota</taxon>
        <taxon>Agaricomycotina</taxon>
        <taxon>Agaricomycetes</taxon>
        <taxon>Agaricomycetidae</taxon>
        <taxon>Agaricales</taxon>
        <taxon>Marasmiineae</taxon>
        <taxon>Mycenaceae</taxon>
        <taxon>Mycena</taxon>
    </lineage>
</organism>
<name>A0AAD6U8Y1_9AGAR</name>
<dbReference type="AlphaFoldDB" id="A0AAD6U8Y1"/>
<feature type="compositionally biased region" description="Low complexity" evidence="1">
    <location>
        <begin position="155"/>
        <end position="178"/>
    </location>
</feature>
<keyword evidence="3" id="KW-1185">Reference proteome</keyword>
<feature type="region of interest" description="Disordered" evidence="1">
    <location>
        <begin position="123"/>
        <end position="210"/>
    </location>
</feature>
<sequence>MSTAPGTPTTPVSVERYASVIASPARALPGAYETHFTAIRTKPPAASFEKPARPRLRGAFRSFQLLVTPATSRRWRRRRIEQLFEESTLAVVTLISIFATLKLKPDFRGPLDDVDTFMYPEPTLPTSPARGPKHETWSITQGPRLPPPAPRPRKPCSAAASAEVTLLPRLRPAHHLPASSKPTPRRLREGGTPAPMSARPAKMPAPRGRR</sequence>
<comment type="caution">
    <text evidence="2">The sequence shown here is derived from an EMBL/GenBank/DDBJ whole genome shotgun (WGS) entry which is preliminary data.</text>
</comment>